<feature type="transmembrane region" description="Helical" evidence="6">
    <location>
        <begin position="129"/>
        <end position="149"/>
    </location>
</feature>
<organism evidence="8 9">
    <name type="scientific">Arthrobacter woluwensis</name>
    <dbReference type="NCBI Taxonomy" id="156980"/>
    <lineage>
        <taxon>Bacteria</taxon>
        <taxon>Bacillati</taxon>
        <taxon>Actinomycetota</taxon>
        <taxon>Actinomycetes</taxon>
        <taxon>Micrococcales</taxon>
        <taxon>Micrococcaceae</taxon>
        <taxon>Arthrobacter</taxon>
    </lineage>
</organism>
<dbReference type="InterPro" id="IPR050367">
    <property type="entry name" value="APC_superfamily"/>
</dbReference>
<gene>
    <name evidence="8" type="ORF">SAMN04489745_0871</name>
</gene>
<comment type="subcellular location">
    <subcellularLocation>
        <location evidence="1">Membrane</location>
        <topology evidence="1">Multi-pass membrane protein</topology>
    </subcellularLocation>
</comment>
<dbReference type="Proteomes" id="UP000182652">
    <property type="component" value="Unassembled WGS sequence"/>
</dbReference>
<evidence type="ECO:0000313" key="9">
    <source>
        <dbReference type="Proteomes" id="UP000182652"/>
    </source>
</evidence>
<feature type="transmembrane region" description="Helical" evidence="6">
    <location>
        <begin position="400"/>
        <end position="420"/>
    </location>
</feature>
<feature type="compositionally biased region" description="Low complexity" evidence="5">
    <location>
        <begin position="452"/>
        <end position="466"/>
    </location>
</feature>
<keyword evidence="4 6" id="KW-0472">Membrane</keyword>
<accession>A0A1H4L3B5</accession>
<reference evidence="8 9" key="1">
    <citation type="submission" date="2016-10" db="EMBL/GenBank/DDBJ databases">
        <authorList>
            <person name="de Groot N.N."/>
        </authorList>
    </citation>
    <scope>NUCLEOTIDE SEQUENCE [LARGE SCALE GENOMIC DNA]</scope>
    <source>
        <strain evidence="8 9">DSM 10495</strain>
    </source>
</reference>
<evidence type="ECO:0000313" key="8">
    <source>
        <dbReference type="EMBL" id="SEB65260.1"/>
    </source>
</evidence>
<name>A0A1H4L3B5_9MICC</name>
<protein>
    <submittedName>
        <fullName evidence="8">Amino acid transporter</fullName>
    </submittedName>
</protein>
<dbReference type="Gene3D" id="1.20.1740.10">
    <property type="entry name" value="Amino acid/polyamine transporter I"/>
    <property type="match status" value="1"/>
</dbReference>
<keyword evidence="2 6" id="KW-0812">Transmembrane</keyword>
<dbReference type="GO" id="GO:0055085">
    <property type="term" value="P:transmembrane transport"/>
    <property type="evidence" value="ECO:0007669"/>
    <property type="project" value="InterPro"/>
</dbReference>
<dbReference type="GO" id="GO:0016020">
    <property type="term" value="C:membrane"/>
    <property type="evidence" value="ECO:0007669"/>
    <property type="project" value="UniProtKB-SubCell"/>
</dbReference>
<dbReference type="PANTHER" id="PTHR42770:SF16">
    <property type="entry name" value="AMINO ACID PERMEASE"/>
    <property type="match status" value="1"/>
</dbReference>
<feature type="compositionally biased region" description="Basic and acidic residues" evidence="5">
    <location>
        <begin position="467"/>
        <end position="478"/>
    </location>
</feature>
<dbReference type="InterPro" id="IPR004841">
    <property type="entry name" value="AA-permease/SLC12A_dom"/>
</dbReference>
<evidence type="ECO:0000259" key="7">
    <source>
        <dbReference type="Pfam" id="PF00324"/>
    </source>
</evidence>
<feature type="transmembrane region" description="Helical" evidence="6">
    <location>
        <begin position="426"/>
        <end position="445"/>
    </location>
</feature>
<evidence type="ECO:0000256" key="2">
    <source>
        <dbReference type="ARBA" id="ARBA00022692"/>
    </source>
</evidence>
<feature type="transmembrane region" description="Helical" evidence="6">
    <location>
        <begin position="156"/>
        <end position="180"/>
    </location>
</feature>
<evidence type="ECO:0000256" key="3">
    <source>
        <dbReference type="ARBA" id="ARBA00022989"/>
    </source>
</evidence>
<feature type="transmembrane region" description="Helical" evidence="6">
    <location>
        <begin position="91"/>
        <end position="117"/>
    </location>
</feature>
<keyword evidence="3 6" id="KW-1133">Transmembrane helix</keyword>
<dbReference type="AlphaFoldDB" id="A0A1H4L3B5"/>
<feature type="transmembrane region" description="Helical" evidence="6">
    <location>
        <begin position="200"/>
        <end position="221"/>
    </location>
</feature>
<dbReference type="EMBL" id="FNSN01000003">
    <property type="protein sequence ID" value="SEB65260.1"/>
    <property type="molecule type" value="Genomic_DNA"/>
</dbReference>
<dbReference type="PANTHER" id="PTHR42770">
    <property type="entry name" value="AMINO ACID TRANSPORTER-RELATED"/>
    <property type="match status" value="1"/>
</dbReference>
<feature type="transmembrane region" description="Helical" evidence="6">
    <location>
        <begin position="51"/>
        <end position="70"/>
    </location>
</feature>
<feature type="transmembrane region" description="Helical" evidence="6">
    <location>
        <begin position="372"/>
        <end position="393"/>
    </location>
</feature>
<evidence type="ECO:0000256" key="1">
    <source>
        <dbReference type="ARBA" id="ARBA00004141"/>
    </source>
</evidence>
<feature type="transmembrane region" description="Helical" evidence="6">
    <location>
        <begin position="24"/>
        <end position="45"/>
    </location>
</feature>
<feature type="domain" description="Amino acid permease/ SLC12A" evidence="7">
    <location>
        <begin position="32"/>
        <end position="435"/>
    </location>
</feature>
<evidence type="ECO:0000256" key="4">
    <source>
        <dbReference type="ARBA" id="ARBA00023136"/>
    </source>
</evidence>
<dbReference type="RefSeq" id="WP_074784005.1">
    <property type="nucleotide sequence ID" value="NZ_FNSN01000003.1"/>
</dbReference>
<dbReference type="PIRSF" id="PIRSF006060">
    <property type="entry name" value="AA_transporter"/>
    <property type="match status" value="1"/>
</dbReference>
<keyword evidence="9" id="KW-1185">Reference proteome</keyword>
<evidence type="ECO:0000256" key="6">
    <source>
        <dbReference type="SAM" id="Phobius"/>
    </source>
</evidence>
<feature type="transmembrane region" description="Helical" evidence="6">
    <location>
        <begin position="289"/>
        <end position="318"/>
    </location>
</feature>
<feature type="transmembrane region" description="Helical" evidence="6">
    <location>
        <begin position="233"/>
        <end position="255"/>
    </location>
</feature>
<feature type="region of interest" description="Disordered" evidence="5">
    <location>
        <begin position="452"/>
        <end position="478"/>
    </location>
</feature>
<dbReference type="STRING" id="156980.SAMN04489745_0871"/>
<proteinExistence type="predicted"/>
<sequence>MSETHTATAVPEGGLRRSLGLKQLIGNGLVFIGPAAPVGIFGPIYAKSGGAVVTVYVVATLIMALTAISYSQMSRVVPAAGSVYSYATTGIGRGAGFVAGWMVLLDYLLIPSVAFLFTGLAMHSFLPAIPAWVFTALAVVLTTGLNLAGGKSLARAAMAVVIAEVAVLAIVLVAALAAIAGSGIHQAPLSPIAGVDGFSLAAVLGAVSIAAMAFLGFDAIATFAEEAKGTSRMVGKAMLACLVIAGVLFLFQSYIVELITVPSPAQLAADPEAQGTAFYDTIRSQVAPWLATLLGIAKALGASFAGMMGLAAGSRVVMTMSRERRFPAVFGTVTRSGSAPALATVLVTAVTLILAVWAAAEPDGLDLLSSTVSIGAMSAFILLHASVIGYFLVKRKSRNRLVHLVVPVVGIVFFLLVIAFANISALTVGAVWLVLGIAVAVIQHLRRRGTDTPLTDGPDTPAPAAGRAHDKAHDQAHD</sequence>
<dbReference type="Pfam" id="PF00324">
    <property type="entry name" value="AA_permease"/>
    <property type="match status" value="1"/>
</dbReference>
<feature type="transmembrane region" description="Helical" evidence="6">
    <location>
        <begin position="339"/>
        <end position="360"/>
    </location>
</feature>
<evidence type="ECO:0000256" key="5">
    <source>
        <dbReference type="SAM" id="MobiDB-lite"/>
    </source>
</evidence>